<feature type="transmembrane region" description="Helical" evidence="1">
    <location>
        <begin position="33"/>
        <end position="56"/>
    </location>
</feature>
<reference evidence="2 3" key="1">
    <citation type="submission" date="2017-06" db="EMBL/GenBank/DDBJ databases">
        <title>Comparative genomic analysis of Ambrosia Fusariam Clade fungi.</title>
        <authorList>
            <person name="Stajich J.E."/>
            <person name="Carrillo J."/>
            <person name="Kijimoto T."/>
            <person name="Eskalen A."/>
            <person name="O'Donnell K."/>
            <person name="Kasson M."/>
        </authorList>
    </citation>
    <scope>NUCLEOTIDE SEQUENCE [LARGE SCALE GENOMIC DNA]</scope>
    <source>
        <strain evidence="2 3">NRRL62606</strain>
    </source>
</reference>
<organism evidence="2 3">
    <name type="scientific">Fusarium floridanum</name>
    <dbReference type="NCBI Taxonomy" id="1325733"/>
    <lineage>
        <taxon>Eukaryota</taxon>
        <taxon>Fungi</taxon>
        <taxon>Dikarya</taxon>
        <taxon>Ascomycota</taxon>
        <taxon>Pezizomycotina</taxon>
        <taxon>Sordariomycetes</taxon>
        <taxon>Hypocreomycetidae</taxon>
        <taxon>Hypocreales</taxon>
        <taxon>Nectriaceae</taxon>
        <taxon>Fusarium</taxon>
        <taxon>Fusarium solani species complex</taxon>
    </lineage>
</organism>
<evidence type="ECO:0000313" key="3">
    <source>
        <dbReference type="Proteomes" id="UP000287972"/>
    </source>
</evidence>
<sequence length="345" mass="37331">MGNKVECDQIERVSTQPVFTKRENALMHFKKFWWMYLLGLVCIIVLAVPLIILVGLPNIAQSKLNSAKFGIDSITLGNMREQSIRMAFNSTIHLSGTGGIKASIDPFTAAMYLQDVEPHTPFAYIDIPKTAAKSLATVNITQDVKIPNMEAFTVFSGWLLGKKSIAIAMKGRTAFKASGISKHFGVSFAKTLDLQAMNGFKGLEVTSATISMKPDARGDNLHGWVNIPNPSVITADIGNITFTSFVGGMGAGPAYLDDFSLFPGMNNASIRANISQEVVLGAVSQKPVCETGLLPFSLQATNVVNHGEQLPYFLNALGASNLTVSLDIREIFKNDLGMELSCGKY</sequence>
<dbReference type="GO" id="GO:0000329">
    <property type="term" value="C:fungal-type vacuole membrane"/>
    <property type="evidence" value="ECO:0007669"/>
    <property type="project" value="InterPro"/>
</dbReference>
<dbReference type="InterPro" id="IPR046368">
    <property type="entry name" value="Tag1"/>
</dbReference>
<proteinExistence type="predicted"/>
<name>A0A428RGT4_9HYPO</name>
<dbReference type="Pfam" id="PF12505">
    <property type="entry name" value="DUF3712"/>
    <property type="match status" value="1"/>
</dbReference>
<dbReference type="InterPro" id="IPR022185">
    <property type="entry name" value="DUF3712"/>
</dbReference>
<accession>A0A428RGT4</accession>
<dbReference type="EMBL" id="NKCL01000280">
    <property type="protein sequence ID" value="RSL76747.1"/>
    <property type="molecule type" value="Genomic_DNA"/>
</dbReference>
<keyword evidence="1" id="KW-1133">Transmembrane helix</keyword>
<dbReference type="Proteomes" id="UP000287972">
    <property type="component" value="Unassembled WGS sequence"/>
</dbReference>
<evidence type="ECO:0000256" key="1">
    <source>
        <dbReference type="SAM" id="Phobius"/>
    </source>
</evidence>
<dbReference type="PANTHER" id="PTHR35895:SF1">
    <property type="entry name" value="LIPID-BINDING SERUM GLYCOPROTEIN C-TERMINAL DOMAIN-CONTAINING PROTEIN"/>
    <property type="match status" value="1"/>
</dbReference>
<keyword evidence="1" id="KW-0472">Membrane</keyword>
<comment type="caution">
    <text evidence="2">The sequence shown here is derived from an EMBL/GenBank/DDBJ whole genome shotgun (WGS) entry which is preliminary data.</text>
</comment>
<keyword evidence="1" id="KW-0812">Transmembrane</keyword>
<protein>
    <submittedName>
        <fullName evidence="2">Uncharacterized protein</fullName>
    </submittedName>
</protein>
<keyword evidence="3" id="KW-1185">Reference proteome</keyword>
<dbReference type="PANTHER" id="PTHR35895">
    <property type="entry name" value="CHROMOSOME 16, WHOLE GENOME SHOTGUN SEQUENCE"/>
    <property type="match status" value="1"/>
</dbReference>
<dbReference type="AlphaFoldDB" id="A0A428RGT4"/>
<evidence type="ECO:0000313" key="2">
    <source>
        <dbReference type="EMBL" id="RSL76747.1"/>
    </source>
</evidence>
<gene>
    <name evidence="2" type="ORF">CEP51_009694</name>
</gene>